<accession>Q9YW74</accession>
<protein>
    <submittedName>
        <fullName evidence="1">Uncharacterized protein</fullName>
    </submittedName>
</protein>
<proteinExistence type="predicted"/>
<name>Q9YW74_MSEPV</name>
<reference evidence="1 2" key="1">
    <citation type="journal article" date="1999" name="J. Virol.">
        <title>The genome of Melanoplus sanguinipes entomopoxvirus.</title>
        <authorList>
            <person name="Afonso C.L."/>
            <person name="Tulman E.R."/>
            <person name="Lu Z."/>
            <person name="Oma E."/>
            <person name="Kutish G.F."/>
            <person name="Rock D.L."/>
        </authorList>
    </citation>
    <scope>NUCLEOTIDE SEQUENCE [LARGE SCALE GENOMIC DNA]</scope>
    <source>
        <strain evidence="1">Tucson</strain>
    </source>
</reference>
<dbReference type="KEGG" id="vg:1449875"/>
<gene>
    <name evidence="1" type="primary">MSV017</name>
</gene>
<organismHost>
    <name type="scientific">Melanoplus sanguinipes</name>
    <name type="common">Migratory grasshopper</name>
    <dbReference type="NCBI Taxonomy" id="65742"/>
</organismHost>
<evidence type="ECO:0000313" key="2">
    <source>
        <dbReference type="Proteomes" id="UP000172353"/>
    </source>
</evidence>
<dbReference type="GeneID" id="1449875"/>
<dbReference type="EMBL" id="AF063866">
    <property type="protein sequence ID" value="AAC97612.1"/>
    <property type="molecule type" value="Genomic_DNA"/>
</dbReference>
<dbReference type="PIR" id="T28179">
    <property type="entry name" value="T28179"/>
</dbReference>
<organism evidence="1 2">
    <name type="scientific">Melanoplus sanguinipes entomopoxvirus</name>
    <name type="common">MsEPV</name>
    <dbReference type="NCBI Taxonomy" id="83191"/>
    <lineage>
        <taxon>Viruses</taxon>
        <taxon>Varidnaviria</taxon>
        <taxon>Bamfordvirae</taxon>
        <taxon>Nucleocytoviricota</taxon>
        <taxon>Pokkesviricetes</taxon>
        <taxon>Chitovirales</taxon>
        <taxon>Poxviridae</taxon>
        <taxon>Entomopoxvirinae</taxon>
        <taxon>Deltaentomopoxvirus</taxon>
        <taxon>Deltaentomopoxvirus msanguinipes</taxon>
    </lineage>
</organism>
<sequence>MQSNTTIDTGRLHLSMFEFMSLCPISNLIKLFNFSKNLKSLIILHEQLKSISLSDNLILDKSVILLRNIFNNSKLNKFSINLIFDILHSLQYNFFNDCGNSQSQILELIFSDISNISRLDNISKNLKSEMLHCIQYNCFNDFGKLHS</sequence>
<evidence type="ECO:0000313" key="1">
    <source>
        <dbReference type="EMBL" id="AAC97612.1"/>
    </source>
</evidence>
<dbReference type="Proteomes" id="UP000172353">
    <property type="component" value="Segment"/>
</dbReference>
<keyword evidence="2" id="KW-1185">Reference proteome</keyword>
<dbReference type="RefSeq" id="NP_048089.1">
    <property type="nucleotide sequence ID" value="NC_001993.1"/>
</dbReference>